<feature type="non-terminal residue" evidence="1">
    <location>
        <position position="1"/>
    </location>
</feature>
<keyword evidence="2" id="KW-1185">Reference proteome</keyword>
<accession>A0ABN8LR88</accession>
<reference evidence="1 2" key="1">
    <citation type="submission" date="2022-05" db="EMBL/GenBank/DDBJ databases">
        <authorList>
            <consortium name="Genoscope - CEA"/>
            <person name="William W."/>
        </authorList>
    </citation>
    <scope>NUCLEOTIDE SEQUENCE [LARGE SCALE GENOMIC DNA]</scope>
</reference>
<dbReference type="Proteomes" id="UP001159427">
    <property type="component" value="Unassembled WGS sequence"/>
</dbReference>
<evidence type="ECO:0000313" key="1">
    <source>
        <dbReference type="EMBL" id="CAH3019773.1"/>
    </source>
</evidence>
<proteinExistence type="predicted"/>
<gene>
    <name evidence="1" type="ORF">PEVE_00004211</name>
</gene>
<protein>
    <submittedName>
        <fullName evidence="1">Uncharacterized protein</fullName>
    </submittedName>
</protein>
<dbReference type="EMBL" id="CALNXI010000126">
    <property type="protein sequence ID" value="CAH3019773.1"/>
    <property type="molecule type" value="Genomic_DNA"/>
</dbReference>
<sequence length="222" mass="24928">TQETTTPATPQPLSLDKQIQLEQLKHSNLQLQLELTRAQLQLAKLSPNAKPSQAISSMRPEVLSPIDNILASTPFRPLTQEVLAEGGSVPTLKDFWTKDKKERKHLSLLPNDHLFSAKAGEAGRLFLQQFDQIKDWAQTFFTHADLPSAPTTSSQARYSKKDTYCKERNYTGKCNCSPTEATYKGIHRCCVCYADHAMLQCAKHRFAIPNTFTGTPKSEDKH</sequence>
<evidence type="ECO:0000313" key="2">
    <source>
        <dbReference type="Proteomes" id="UP001159427"/>
    </source>
</evidence>
<comment type="caution">
    <text evidence="1">The sequence shown here is derived from an EMBL/GenBank/DDBJ whole genome shotgun (WGS) entry which is preliminary data.</text>
</comment>
<name>A0ABN8LR88_9CNID</name>
<organism evidence="1 2">
    <name type="scientific">Porites evermanni</name>
    <dbReference type="NCBI Taxonomy" id="104178"/>
    <lineage>
        <taxon>Eukaryota</taxon>
        <taxon>Metazoa</taxon>
        <taxon>Cnidaria</taxon>
        <taxon>Anthozoa</taxon>
        <taxon>Hexacorallia</taxon>
        <taxon>Scleractinia</taxon>
        <taxon>Fungiina</taxon>
        <taxon>Poritidae</taxon>
        <taxon>Porites</taxon>
    </lineage>
</organism>